<name>A0A6D2KUM7_9BRAS</name>
<dbReference type="EMBL" id="CACVBM020001718">
    <property type="protein sequence ID" value="CAA7058192.1"/>
    <property type="molecule type" value="Genomic_DNA"/>
</dbReference>
<proteinExistence type="predicted"/>
<dbReference type="OrthoDB" id="1114034at2759"/>
<evidence type="ECO:0000313" key="2">
    <source>
        <dbReference type="Proteomes" id="UP000467841"/>
    </source>
</evidence>
<dbReference type="AlphaFoldDB" id="A0A6D2KUM7"/>
<sequence length="148" mass="16909">MEKIKSDDEEWFLAQIVLEEEPKALEQKHEGQRLVVEGSFLALCWAMESMNSHRMQRVVFELEDVVLIGVVNRPQAWPSFGFQAAELLLLLSELVDWRVVFGGIETNRGANLIAQSVTNDGRLHFYVTSCHPSWLNGVFESERVLSSF</sequence>
<reference evidence="1" key="1">
    <citation type="submission" date="2020-01" db="EMBL/GenBank/DDBJ databases">
        <authorList>
            <person name="Mishra B."/>
        </authorList>
    </citation>
    <scope>NUCLEOTIDE SEQUENCE [LARGE SCALE GENOMIC DNA]</scope>
</reference>
<dbReference type="Proteomes" id="UP000467841">
    <property type="component" value="Unassembled WGS sequence"/>
</dbReference>
<protein>
    <recommendedName>
        <fullName evidence="3">RNase H type-1 domain-containing protein</fullName>
    </recommendedName>
</protein>
<evidence type="ECO:0000313" key="1">
    <source>
        <dbReference type="EMBL" id="CAA7058192.1"/>
    </source>
</evidence>
<evidence type="ECO:0008006" key="3">
    <source>
        <dbReference type="Google" id="ProtNLM"/>
    </source>
</evidence>
<comment type="caution">
    <text evidence="1">The sequence shown here is derived from an EMBL/GenBank/DDBJ whole genome shotgun (WGS) entry which is preliminary data.</text>
</comment>
<keyword evidence="2" id="KW-1185">Reference proteome</keyword>
<gene>
    <name evidence="1" type="ORF">MERR_LOCUS45428</name>
</gene>
<accession>A0A6D2KUM7</accession>
<organism evidence="1 2">
    <name type="scientific">Microthlaspi erraticum</name>
    <dbReference type="NCBI Taxonomy" id="1685480"/>
    <lineage>
        <taxon>Eukaryota</taxon>
        <taxon>Viridiplantae</taxon>
        <taxon>Streptophyta</taxon>
        <taxon>Embryophyta</taxon>
        <taxon>Tracheophyta</taxon>
        <taxon>Spermatophyta</taxon>
        <taxon>Magnoliopsida</taxon>
        <taxon>eudicotyledons</taxon>
        <taxon>Gunneridae</taxon>
        <taxon>Pentapetalae</taxon>
        <taxon>rosids</taxon>
        <taxon>malvids</taxon>
        <taxon>Brassicales</taxon>
        <taxon>Brassicaceae</taxon>
        <taxon>Coluteocarpeae</taxon>
        <taxon>Microthlaspi</taxon>
    </lineage>
</organism>